<proteinExistence type="predicted"/>
<evidence type="ECO:0000256" key="1">
    <source>
        <dbReference type="ARBA" id="ARBA00004123"/>
    </source>
</evidence>
<keyword evidence="7" id="KW-0539">Nucleus</keyword>
<evidence type="ECO:0000256" key="3">
    <source>
        <dbReference type="ARBA" id="ARBA00022454"/>
    </source>
</evidence>
<dbReference type="GO" id="GO:0000444">
    <property type="term" value="C:MIS12/MIND type complex"/>
    <property type="evidence" value="ECO:0007669"/>
    <property type="project" value="InterPro"/>
</dbReference>
<keyword evidence="3" id="KW-0158">Chromosome</keyword>
<dbReference type="Proteomes" id="UP000799439">
    <property type="component" value="Unassembled WGS sequence"/>
</dbReference>
<evidence type="ECO:0000256" key="8">
    <source>
        <dbReference type="ARBA" id="ARBA00023306"/>
    </source>
</evidence>
<evidence type="ECO:0000313" key="12">
    <source>
        <dbReference type="Proteomes" id="UP000799439"/>
    </source>
</evidence>
<evidence type="ECO:0000256" key="7">
    <source>
        <dbReference type="ARBA" id="ARBA00023242"/>
    </source>
</evidence>
<evidence type="ECO:0000256" key="5">
    <source>
        <dbReference type="ARBA" id="ARBA00022776"/>
    </source>
</evidence>
<keyword evidence="6" id="KW-0995">Kinetochore</keyword>
<gene>
    <name evidence="11" type="ORF">K461DRAFT_265426</name>
</gene>
<reference evidence="11" key="1">
    <citation type="journal article" date="2020" name="Stud. Mycol.">
        <title>101 Dothideomycetes genomes: a test case for predicting lifestyles and emergence of pathogens.</title>
        <authorList>
            <person name="Haridas S."/>
            <person name="Albert R."/>
            <person name="Binder M."/>
            <person name="Bloem J."/>
            <person name="Labutti K."/>
            <person name="Salamov A."/>
            <person name="Andreopoulos B."/>
            <person name="Baker S."/>
            <person name="Barry K."/>
            <person name="Bills G."/>
            <person name="Bluhm B."/>
            <person name="Cannon C."/>
            <person name="Castanera R."/>
            <person name="Culley D."/>
            <person name="Daum C."/>
            <person name="Ezra D."/>
            <person name="Gonzalez J."/>
            <person name="Henrissat B."/>
            <person name="Kuo A."/>
            <person name="Liang C."/>
            <person name="Lipzen A."/>
            <person name="Lutzoni F."/>
            <person name="Magnuson J."/>
            <person name="Mondo S."/>
            <person name="Nolan M."/>
            <person name="Ohm R."/>
            <person name="Pangilinan J."/>
            <person name="Park H.-J."/>
            <person name="Ramirez L."/>
            <person name="Alfaro M."/>
            <person name="Sun H."/>
            <person name="Tritt A."/>
            <person name="Yoshinaga Y."/>
            <person name="Zwiers L.-H."/>
            <person name="Turgeon B."/>
            <person name="Goodwin S."/>
            <person name="Spatafora J."/>
            <person name="Crous P."/>
            <person name="Grigoriev I."/>
        </authorList>
    </citation>
    <scope>NUCLEOTIDE SEQUENCE</scope>
    <source>
        <strain evidence="11">CBS 260.36</strain>
    </source>
</reference>
<comment type="subcellular location">
    <subcellularLocation>
        <location evidence="2">Chromosome</location>
        <location evidence="2">Centromere</location>
        <location evidence="2">Kinetochore</location>
    </subcellularLocation>
    <subcellularLocation>
        <location evidence="1">Nucleus</location>
    </subcellularLocation>
</comment>
<name>A0A9P4MN82_9PEZI</name>
<dbReference type="InterPro" id="IPR007128">
    <property type="entry name" value="PMF1/Nnf1"/>
</dbReference>
<dbReference type="PANTHER" id="PTHR15459">
    <property type="entry name" value="POLYAMINE-MODULATED FACTOR 1"/>
    <property type="match status" value="1"/>
</dbReference>
<dbReference type="GO" id="GO:0007059">
    <property type="term" value="P:chromosome segregation"/>
    <property type="evidence" value="ECO:0007669"/>
    <property type="project" value="TreeGrafter"/>
</dbReference>
<dbReference type="GO" id="GO:0005634">
    <property type="term" value="C:nucleus"/>
    <property type="evidence" value="ECO:0007669"/>
    <property type="project" value="UniProtKB-SubCell"/>
</dbReference>
<feature type="coiled-coil region" evidence="10">
    <location>
        <begin position="148"/>
        <end position="175"/>
    </location>
</feature>
<evidence type="ECO:0000256" key="10">
    <source>
        <dbReference type="SAM" id="Coils"/>
    </source>
</evidence>
<dbReference type="EMBL" id="ML996082">
    <property type="protein sequence ID" value="KAF2155969.1"/>
    <property type="molecule type" value="Genomic_DNA"/>
</dbReference>
<dbReference type="OrthoDB" id="18453at2759"/>
<sequence length="220" mass="23974">MAAETSRSPSPVAAPPVAATPGARAATLIRVYNDAVSNTLKSCNYDNFAACFPTPAKNVPDALQGLHKDFVERLEQHCKSEFEAILRERNVVPSLNDLDRLIEDARRRKARAEEQANGGVVKAPIPPHTLPARSLYLAHLGSTVETRHTQLTSQLEKLQTQNQDLLDTLAKQRAEIEQTIGSVESVIADLDASLQALPAEEMQSMTRDAVALDTEIRAGD</sequence>
<keyword evidence="8" id="KW-0131">Cell cycle</keyword>
<keyword evidence="4" id="KW-0132">Cell division</keyword>
<keyword evidence="9" id="KW-0137">Centromere</keyword>
<keyword evidence="12" id="KW-1185">Reference proteome</keyword>
<dbReference type="AlphaFoldDB" id="A0A9P4MN82"/>
<evidence type="ECO:0000256" key="2">
    <source>
        <dbReference type="ARBA" id="ARBA00004629"/>
    </source>
</evidence>
<dbReference type="Pfam" id="PF03980">
    <property type="entry name" value="Nnf1"/>
    <property type="match status" value="1"/>
</dbReference>
<dbReference type="PANTHER" id="PTHR15459:SF3">
    <property type="entry name" value="POLYAMINE-MODULATED FACTOR 1"/>
    <property type="match status" value="1"/>
</dbReference>
<dbReference type="GO" id="GO:0051301">
    <property type="term" value="P:cell division"/>
    <property type="evidence" value="ECO:0007669"/>
    <property type="project" value="UniProtKB-KW"/>
</dbReference>
<keyword evidence="5" id="KW-0498">Mitosis</keyword>
<comment type="caution">
    <text evidence="11">The sequence shown here is derived from an EMBL/GenBank/DDBJ whole genome shotgun (WGS) entry which is preliminary data.</text>
</comment>
<evidence type="ECO:0000256" key="9">
    <source>
        <dbReference type="ARBA" id="ARBA00023328"/>
    </source>
</evidence>
<accession>A0A9P4MN82</accession>
<evidence type="ECO:0000256" key="6">
    <source>
        <dbReference type="ARBA" id="ARBA00022838"/>
    </source>
</evidence>
<organism evidence="11 12">
    <name type="scientific">Myriangium duriaei CBS 260.36</name>
    <dbReference type="NCBI Taxonomy" id="1168546"/>
    <lineage>
        <taxon>Eukaryota</taxon>
        <taxon>Fungi</taxon>
        <taxon>Dikarya</taxon>
        <taxon>Ascomycota</taxon>
        <taxon>Pezizomycotina</taxon>
        <taxon>Dothideomycetes</taxon>
        <taxon>Dothideomycetidae</taxon>
        <taxon>Myriangiales</taxon>
        <taxon>Myriangiaceae</taxon>
        <taxon>Myriangium</taxon>
    </lineage>
</organism>
<protein>
    <submittedName>
        <fullName evidence="11">Nnf1-domain-containing protein</fullName>
    </submittedName>
</protein>
<evidence type="ECO:0000256" key="4">
    <source>
        <dbReference type="ARBA" id="ARBA00022618"/>
    </source>
</evidence>
<evidence type="ECO:0000313" key="11">
    <source>
        <dbReference type="EMBL" id="KAF2155969.1"/>
    </source>
</evidence>
<keyword evidence="10" id="KW-0175">Coiled coil</keyword>